<evidence type="ECO:0000313" key="2">
    <source>
        <dbReference type="Proteomes" id="UP000046155"/>
    </source>
</evidence>
<sequence length="80" mass="8652">MNQGGGIKGTQSGVKSAKLGLDTVICGFICCDTYDILLCSAEINNYSHSLPVLLIQKLIKDRQSVTKGPSPRHAFFTTNH</sequence>
<protein>
    <submittedName>
        <fullName evidence="1">Uncharacterized protein</fullName>
    </submittedName>
</protein>
<dbReference type="AlphaFoldDB" id="A0A0B7MI98"/>
<accession>A0A0B7MI98</accession>
<gene>
    <name evidence="1" type="ORF">SSCH_120011</name>
</gene>
<evidence type="ECO:0000313" key="1">
    <source>
        <dbReference type="EMBL" id="CEO87701.1"/>
    </source>
</evidence>
<dbReference type="EMBL" id="CDRZ01000024">
    <property type="protein sequence ID" value="CEO87701.1"/>
    <property type="molecule type" value="Genomic_DNA"/>
</dbReference>
<reference evidence="2" key="1">
    <citation type="submission" date="2015-01" db="EMBL/GenBank/DDBJ databases">
        <authorList>
            <person name="Manzoor Shahid"/>
            <person name="Zubair Saima"/>
        </authorList>
    </citation>
    <scope>NUCLEOTIDE SEQUENCE [LARGE SCALE GENOMIC DNA]</scope>
    <source>
        <strain evidence="2">Sp3</strain>
    </source>
</reference>
<organism evidence="1 2">
    <name type="scientific">Syntrophaceticus schinkii</name>
    <dbReference type="NCBI Taxonomy" id="499207"/>
    <lineage>
        <taxon>Bacteria</taxon>
        <taxon>Bacillati</taxon>
        <taxon>Bacillota</taxon>
        <taxon>Clostridia</taxon>
        <taxon>Thermoanaerobacterales</taxon>
        <taxon>Thermoanaerobacterales Family III. Incertae Sedis</taxon>
        <taxon>Syntrophaceticus</taxon>
    </lineage>
</organism>
<name>A0A0B7MI98_9FIRM</name>
<dbReference type="Proteomes" id="UP000046155">
    <property type="component" value="Unassembled WGS sequence"/>
</dbReference>
<keyword evidence="2" id="KW-1185">Reference proteome</keyword>
<proteinExistence type="predicted"/>